<evidence type="ECO:0000313" key="1">
    <source>
        <dbReference type="EMBL" id="RWA05186.1"/>
    </source>
</evidence>
<dbReference type="CDD" id="cd02440">
    <property type="entry name" value="AdoMet_MTases"/>
    <property type="match status" value="1"/>
</dbReference>
<accession>A0A439CSR9</accession>
<proteinExistence type="predicted"/>
<dbReference type="Pfam" id="PF13489">
    <property type="entry name" value="Methyltransf_23"/>
    <property type="match status" value="1"/>
</dbReference>
<comment type="caution">
    <text evidence="1">The sequence shown here is derived from an EMBL/GenBank/DDBJ whole genome shotgun (WGS) entry which is preliminary data.</text>
</comment>
<protein>
    <recommendedName>
        <fullName evidence="3">Methyltransferase domain-containing protein</fullName>
    </recommendedName>
</protein>
<dbReference type="Proteomes" id="UP000286045">
    <property type="component" value="Unassembled WGS sequence"/>
</dbReference>
<dbReference type="AlphaFoldDB" id="A0A439CSR9"/>
<gene>
    <name evidence="1" type="ORF">EKO27_g9917</name>
</gene>
<evidence type="ECO:0008006" key="3">
    <source>
        <dbReference type="Google" id="ProtNLM"/>
    </source>
</evidence>
<reference evidence="1 2" key="1">
    <citation type="submission" date="2018-12" db="EMBL/GenBank/DDBJ databases">
        <title>Draft genome sequence of Xylaria grammica IHI A82.</title>
        <authorList>
            <person name="Buettner E."/>
            <person name="Kellner H."/>
        </authorList>
    </citation>
    <scope>NUCLEOTIDE SEQUENCE [LARGE SCALE GENOMIC DNA]</scope>
    <source>
        <strain evidence="1 2">IHI A82</strain>
    </source>
</reference>
<dbReference type="InterPro" id="IPR029063">
    <property type="entry name" value="SAM-dependent_MTases_sf"/>
</dbReference>
<dbReference type="STRING" id="363999.A0A439CSR9"/>
<evidence type="ECO:0000313" key="2">
    <source>
        <dbReference type="Proteomes" id="UP000286045"/>
    </source>
</evidence>
<organism evidence="1 2">
    <name type="scientific">Xylaria grammica</name>
    <dbReference type="NCBI Taxonomy" id="363999"/>
    <lineage>
        <taxon>Eukaryota</taxon>
        <taxon>Fungi</taxon>
        <taxon>Dikarya</taxon>
        <taxon>Ascomycota</taxon>
        <taxon>Pezizomycotina</taxon>
        <taxon>Sordariomycetes</taxon>
        <taxon>Xylariomycetidae</taxon>
        <taxon>Xylariales</taxon>
        <taxon>Xylariaceae</taxon>
        <taxon>Xylaria</taxon>
    </lineage>
</organism>
<dbReference type="SUPFAM" id="SSF53335">
    <property type="entry name" value="S-adenosyl-L-methionine-dependent methyltransferases"/>
    <property type="match status" value="1"/>
</dbReference>
<dbReference type="EMBL" id="RYZI01000468">
    <property type="protein sequence ID" value="RWA05186.1"/>
    <property type="molecule type" value="Genomic_DNA"/>
</dbReference>
<dbReference type="Gene3D" id="3.40.50.150">
    <property type="entry name" value="Vaccinia Virus protein VP39"/>
    <property type="match status" value="1"/>
</dbReference>
<name>A0A439CSR9_9PEZI</name>
<sequence>MATDSLYILNESVKNDIEKETARLELQHRFFDDAMNNELLPPHIMDQLAETPSPRVCEIAAGTAIWLKELAKTLPASAELVGLDFDVSKFPEPEALPSNISLGFVDAYEPFPMEYQNRFDVVHLRHFILATKKDHGVLLVQNLLSLLRPGGWLVWVEAGAPLASAEPPSEALFQVQKIYYNFIKAAGLEIE</sequence>
<keyword evidence="2" id="KW-1185">Reference proteome</keyword>